<comment type="caution">
    <text evidence="1">The sequence shown here is derived from an EMBL/GenBank/DDBJ whole genome shotgun (WGS) entry which is preliminary data.</text>
</comment>
<dbReference type="InterPro" id="IPR007435">
    <property type="entry name" value="DUF484"/>
</dbReference>
<keyword evidence="2" id="KW-1185">Reference proteome</keyword>
<dbReference type="AlphaFoldDB" id="A0A8J7CGZ6"/>
<protein>
    <submittedName>
        <fullName evidence="1">DUF484 family protein</fullName>
    </submittedName>
</protein>
<reference evidence="1" key="1">
    <citation type="submission" date="2020-09" db="EMBL/GenBank/DDBJ databases">
        <title>A novel bacterium of genus Mangrovicoccus, isolated from South China Sea.</title>
        <authorList>
            <person name="Huang H."/>
            <person name="Mo K."/>
            <person name="Hu Y."/>
        </authorList>
    </citation>
    <scope>NUCLEOTIDE SEQUENCE</scope>
    <source>
        <strain evidence="1">HB182678</strain>
    </source>
</reference>
<dbReference type="Pfam" id="PF04340">
    <property type="entry name" value="DUF484"/>
    <property type="match status" value="1"/>
</dbReference>
<dbReference type="RefSeq" id="WP_193180611.1">
    <property type="nucleotide sequence ID" value="NZ_JACVXA010000011.1"/>
</dbReference>
<dbReference type="EMBL" id="JACVXA010000011">
    <property type="protein sequence ID" value="MBE3637695.1"/>
    <property type="molecule type" value="Genomic_DNA"/>
</dbReference>
<dbReference type="InterPro" id="IPR029016">
    <property type="entry name" value="GAF-like_dom_sf"/>
</dbReference>
<sequence>MTQTDTATAVKPDVRDQILTNPSAVLEDTELMAALIAADDGLRGGNVIDLRGLAIARLEDRLARLETTHQTVISAAYDNVSTTSQVHRAILAMIAPLQLEAFLDCLGSDVADILRAASIRILVEGRMPMEHPVLVPVGTGDITRYIDSWRSGRPVPVALRRVPEKMPRLHDESRGPVASEALFRLELGDTAPPALLAIGSADADQYLPGHATDLLTLFGRCCERTLRGLIG</sequence>
<dbReference type="Proteomes" id="UP000609121">
    <property type="component" value="Unassembled WGS sequence"/>
</dbReference>
<gene>
    <name evidence="1" type="ORF">ICN82_05675</name>
</gene>
<proteinExistence type="predicted"/>
<evidence type="ECO:0000313" key="1">
    <source>
        <dbReference type="EMBL" id="MBE3637695.1"/>
    </source>
</evidence>
<accession>A0A8J7CGZ6</accession>
<evidence type="ECO:0000313" key="2">
    <source>
        <dbReference type="Proteomes" id="UP000609121"/>
    </source>
</evidence>
<organism evidence="1 2">
    <name type="scientific">Mangrovicoccus algicola</name>
    <dbReference type="NCBI Taxonomy" id="2771008"/>
    <lineage>
        <taxon>Bacteria</taxon>
        <taxon>Pseudomonadati</taxon>
        <taxon>Pseudomonadota</taxon>
        <taxon>Alphaproteobacteria</taxon>
        <taxon>Rhodobacterales</taxon>
        <taxon>Paracoccaceae</taxon>
        <taxon>Mangrovicoccus</taxon>
    </lineage>
</organism>
<name>A0A8J7CGZ6_9RHOB</name>
<dbReference type="Gene3D" id="3.30.450.40">
    <property type="match status" value="1"/>
</dbReference>